<feature type="compositionally biased region" description="Basic and acidic residues" evidence="5">
    <location>
        <begin position="359"/>
        <end position="371"/>
    </location>
</feature>
<feature type="compositionally biased region" description="Low complexity" evidence="5">
    <location>
        <begin position="252"/>
        <end position="276"/>
    </location>
</feature>
<dbReference type="InterPro" id="IPR018791">
    <property type="entry name" value="UV_resistance/autophagy_Atg14"/>
</dbReference>
<feature type="region of interest" description="Disordered" evidence="5">
    <location>
        <begin position="86"/>
        <end position="164"/>
    </location>
</feature>
<dbReference type="GO" id="GO:0000149">
    <property type="term" value="F:SNARE binding"/>
    <property type="evidence" value="ECO:0007669"/>
    <property type="project" value="TreeGrafter"/>
</dbReference>
<feature type="compositionally biased region" description="Low complexity" evidence="5">
    <location>
        <begin position="830"/>
        <end position="846"/>
    </location>
</feature>
<dbReference type="GO" id="GO:0032991">
    <property type="term" value="C:protein-containing complex"/>
    <property type="evidence" value="ECO:0007669"/>
    <property type="project" value="UniProtKB-ARBA"/>
</dbReference>
<dbReference type="Proteomes" id="UP001142393">
    <property type="component" value="Unassembled WGS sequence"/>
</dbReference>
<keyword evidence="7" id="KW-1185">Reference proteome</keyword>
<protein>
    <recommendedName>
        <fullName evidence="2">Autophagy-related protein 14</fullName>
    </recommendedName>
</protein>
<dbReference type="Pfam" id="PF10186">
    <property type="entry name" value="ATG14"/>
    <property type="match status" value="1"/>
</dbReference>
<evidence type="ECO:0000256" key="1">
    <source>
        <dbReference type="ARBA" id="ARBA00009574"/>
    </source>
</evidence>
<comment type="similarity">
    <text evidence="1">Belongs to the ATG14 family.</text>
</comment>
<evidence type="ECO:0000313" key="6">
    <source>
        <dbReference type="EMBL" id="KAJ3751071.1"/>
    </source>
</evidence>
<feature type="coiled-coil region" evidence="4">
    <location>
        <begin position="541"/>
        <end position="596"/>
    </location>
</feature>
<dbReference type="AlphaFoldDB" id="A0A9W8U381"/>
<organism evidence="6 7">
    <name type="scientific">Lentinula detonsa</name>
    <dbReference type="NCBI Taxonomy" id="2804962"/>
    <lineage>
        <taxon>Eukaryota</taxon>
        <taxon>Fungi</taxon>
        <taxon>Dikarya</taxon>
        <taxon>Basidiomycota</taxon>
        <taxon>Agaricomycotina</taxon>
        <taxon>Agaricomycetes</taxon>
        <taxon>Agaricomycetidae</taxon>
        <taxon>Agaricales</taxon>
        <taxon>Marasmiineae</taxon>
        <taxon>Omphalotaceae</taxon>
        <taxon>Lentinula</taxon>
    </lineage>
</organism>
<keyword evidence="3 4" id="KW-0175">Coiled coil</keyword>
<dbReference type="PANTHER" id="PTHR15157">
    <property type="entry name" value="UV RADIATION RESISTANCE-ASSOCIATED GENE PROTEIN"/>
    <property type="match status" value="1"/>
</dbReference>
<feature type="compositionally biased region" description="Basic and acidic residues" evidence="5">
    <location>
        <begin position="917"/>
        <end position="930"/>
    </location>
</feature>
<evidence type="ECO:0000313" key="7">
    <source>
        <dbReference type="Proteomes" id="UP001142393"/>
    </source>
</evidence>
<reference evidence="6 7" key="1">
    <citation type="journal article" date="2023" name="Proc. Natl. Acad. Sci. U.S.A.">
        <title>A global phylogenomic analysis of the shiitake genus Lentinula.</title>
        <authorList>
            <person name="Sierra-Patev S."/>
            <person name="Min B."/>
            <person name="Naranjo-Ortiz M."/>
            <person name="Looney B."/>
            <person name="Konkel Z."/>
            <person name="Slot J.C."/>
            <person name="Sakamoto Y."/>
            <person name="Steenwyk J.L."/>
            <person name="Rokas A."/>
            <person name="Carro J."/>
            <person name="Camarero S."/>
            <person name="Ferreira P."/>
            <person name="Molpeceres G."/>
            <person name="Ruiz-Duenas F.J."/>
            <person name="Serrano A."/>
            <person name="Henrissat B."/>
            <person name="Drula E."/>
            <person name="Hughes K.W."/>
            <person name="Mata J.L."/>
            <person name="Ishikawa N.K."/>
            <person name="Vargas-Isla R."/>
            <person name="Ushijima S."/>
            <person name="Smith C.A."/>
            <person name="Donoghue J."/>
            <person name="Ahrendt S."/>
            <person name="Andreopoulos W."/>
            <person name="He G."/>
            <person name="LaButti K."/>
            <person name="Lipzen A."/>
            <person name="Ng V."/>
            <person name="Riley R."/>
            <person name="Sandor L."/>
            <person name="Barry K."/>
            <person name="Martinez A.T."/>
            <person name="Xiao Y."/>
            <person name="Gibbons J.G."/>
            <person name="Terashima K."/>
            <person name="Grigoriev I.V."/>
            <person name="Hibbett D."/>
        </authorList>
    </citation>
    <scope>NUCLEOTIDE SEQUENCE [LARGE SCALE GENOMIC DNA]</scope>
    <source>
        <strain evidence="6 7">TFB7810</strain>
    </source>
</reference>
<feature type="region of interest" description="Disordered" evidence="5">
    <location>
        <begin position="883"/>
        <end position="935"/>
    </location>
</feature>
<sequence length="967" mass="106295">MSLEKPVPFQDVFDYNHLFQRRIGHITSIQIRNLTPFPARDTFTSALSKPTEILSATHNHVADDLDATLTRKRARRVSTNSIATLRSLRSDDGEPVGVSEGHEGRKRTNSRVSERSATVGRTAPTLRPQRNRTTSLASVFPSSTQISEENYSNVEAPRAPPLLEDHSQTGLEKIIGSRLVETFIAVTVISEPSSVDAGLPTTTSSFSPPNTPSSSVNGFPPSLPRKDAFSPSSPSPVPNPDKARRDSWASKRTASTSPPAVSSSHSRSMSVASISRKATIKTVARSPLSSSSTFPSLPGPSDRPFVPDYVSSIHQPSTNPSFSLNPKSEFASWTDFSAVRLKAGLWAKVGNKSRLSNGKGKERDHGNQDHIPPEWQMLEEWNVDLNELTPLPSMDPDDDSHQQLPSNTLLITLNPPGQTFYAYAPSLSQSSFGRAASPTPGYSSDPESTVRKHNDYETNANIAVLPSRRRRQRGRQGQETDKEYVARTAGWKDLFKLVTIWTTIKDNEKSLEDIVQGLDHLIADDEVLPLRREISERESRVATLRANCANVSTNSQELRDEILIRREQLRERQNILAYVEQQEDDELQEREEVEEDILYEHARLGPLRNLFIPARTTLISTLSYLFPIELRSPPDLLFTILDVPLPIPTSPNDPAPPLTLPAHADVNEDTVATALGYVAIVVQLLAAYLGHILVYPITYIGSRSLIRDGISAMVGPRMFPLFSKGVDTYRFEYGVFLLNKDIEMLMVEHDLRAIDIRHTLPNLKNLLLTLTDGEDVPIGPPSQRAASPISSLSGLESPRPQSPSSPQDIANSNTTTPKASNVHLPPASTPPASGSSTPTAPGAPTSVSMDTLKKTSRFLSLTPFADFLRVRYPSSLISRNVDEEASPLDINEIPVPPSSADNTQPEEHSSDALRNGEPVHTESGEVRDPDQVSGNHKVADCLGEVERDTDSQTILVKGRLASVWKVQ</sequence>
<feature type="compositionally biased region" description="Low complexity" evidence="5">
    <location>
        <begin position="200"/>
        <end position="215"/>
    </location>
</feature>
<feature type="compositionally biased region" description="Low complexity" evidence="5">
    <location>
        <begin position="797"/>
        <end position="807"/>
    </location>
</feature>
<feature type="region of interest" description="Disordered" evidence="5">
    <location>
        <begin position="777"/>
        <end position="848"/>
    </location>
</feature>
<evidence type="ECO:0000256" key="4">
    <source>
        <dbReference type="SAM" id="Coils"/>
    </source>
</evidence>
<evidence type="ECO:0000256" key="3">
    <source>
        <dbReference type="ARBA" id="ARBA00023054"/>
    </source>
</evidence>
<feature type="region of interest" description="Disordered" evidence="5">
    <location>
        <begin position="352"/>
        <end position="371"/>
    </location>
</feature>
<dbReference type="GO" id="GO:0005768">
    <property type="term" value="C:endosome"/>
    <property type="evidence" value="ECO:0007669"/>
    <property type="project" value="TreeGrafter"/>
</dbReference>
<dbReference type="PANTHER" id="PTHR15157:SF5">
    <property type="entry name" value="UV RADIATION RESISTANCE-ASSOCIATED GENE PROTEIN"/>
    <property type="match status" value="1"/>
</dbReference>
<dbReference type="GO" id="GO:0000323">
    <property type="term" value="C:lytic vacuole"/>
    <property type="evidence" value="ECO:0007669"/>
    <property type="project" value="TreeGrafter"/>
</dbReference>
<accession>A0A9W8U381</accession>
<evidence type="ECO:0000256" key="2">
    <source>
        <dbReference type="ARBA" id="ARBA00013807"/>
    </source>
</evidence>
<evidence type="ECO:0000256" key="5">
    <source>
        <dbReference type="SAM" id="MobiDB-lite"/>
    </source>
</evidence>
<proteinExistence type="inferred from homology"/>
<dbReference type="EMBL" id="JANVFU010000001">
    <property type="protein sequence ID" value="KAJ3751071.1"/>
    <property type="molecule type" value="Genomic_DNA"/>
</dbReference>
<feature type="compositionally biased region" description="Polar residues" evidence="5">
    <location>
        <begin position="808"/>
        <end position="819"/>
    </location>
</feature>
<dbReference type="GO" id="GO:0035493">
    <property type="term" value="P:SNARE complex assembly"/>
    <property type="evidence" value="ECO:0007669"/>
    <property type="project" value="TreeGrafter"/>
</dbReference>
<comment type="caution">
    <text evidence="6">The sequence shown here is derived from an EMBL/GenBank/DDBJ whole genome shotgun (WGS) entry which is preliminary data.</text>
</comment>
<feature type="compositionally biased region" description="Polar residues" evidence="5">
    <location>
        <begin position="131"/>
        <end position="153"/>
    </location>
</feature>
<feature type="compositionally biased region" description="Polar residues" evidence="5">
    <location>
        <begin position="784"/>
        <end position="794"/>
    </location>
</feature>
<feature type="region of interest" description="Disordered" evidence="5">
    <location>
        <begin position="194"/>
        <end position="307"/>
    </location>
</feature>
<feature type="compositionally biased region" description="Low complexity" evidence="5">
    <location>
        <begin position="286"/>
        <end position="300"/>
    </location>
</feature>
<gene>
    <name evidence="6" type="ORF">DFH05DRAFT_1469792</name>
</gene>
<name>A0A9W8U381_9AGAR</name>
<feature type="region of interest" description="Disordered" evidence="5">
    <location>
        <begin position="432"/>
        <end position="459"/>
    </location>
</feature>